<sequence length="263" mass="28643">MPAPAQTDSPLIRILREFWHRKSDGVGLAGRFPQAGRVLREIHDLLPERLRDLPDRDAAHLWGAAPMVIRKLFDRLGTPLQDQMKEMAREALLDAAMMGNADAAQVYGAMAAAEGKGPLDLAGGKAGDAVTDRIVEIAGAAMAIVAYEALKSGEDKLHQAELNWHRENGVPIEPGSPLGRWVGLEGPAHDLGATAALLDEFRNRNPFREAIDALAADKAAPRPPSRDPFEELLQNGGKRRRTTASFEELLDADREFRDGPAPM</sequence>
<dbReference type="RefSeq" id="WP_264772976.1">
    <property type="nucleotide sequence ID" value="NZ_JAPDOG010000021.1"/>
</dbReference>
<keyword evidence="3" id="KW-1185">Reference proteome</keyword>
<dbReference type="EMBL" id="JAPDOG010000021">
    <property type="protein sequence ID" value="MCW3783530.1"/>
    <property type="molecule type" value="Genomic_DNA"/>
</dbReference>
<comment type="caution">
    <text evidence="2">The sequence shown here is derived from an EMBL/GenBank/DDBJ whole genome shotgun (WGS) entry which is preliminary data.</text>
</comment>
<reference evidence="2 3" key="1">
    <citation type="submission" date="2022-10" db="EMBL/GenBank/DDBJ databases">
        <title>Defluviimonas sp. CAU 1641 isolated from mud.</title>
        <authorList>
            <person name="Kim W."/>
        </authorList>
    </citation>
    <scope>NUCLEOTIDE SEQUENCE [LARGE SCALE GENOMIC DNA]</scope>
    <source>
        <strain evidence="2 3">CAU 1641</strain>
    </source>
</reference>
<dbReference type="Proteomes" id="UP001207582">
    <property type="component" value="Unassembled WGS sequence"/>
</dbReference>
<evidence type="ECO:0000313" key="3">
    <source>
        <dbReference type="Proteomes" id="UP001207582"/>
    </source>
</evidence>
<name>A0ABT3J754_9RHOB</name>
<evidence type="ECO:0000313" key="2">
    <source>
        <dbReference type="EMBL" id="MCW3783530.1"/>
    </source>
</evidence>
<evidence type="ECO:0000256" key="1">
    <source>
        <dbReference type="SAM" id="MobiDB-lite"/>
    </source>
</evidence>
<protein>
    <submittedName>
        <fullName evidence="2">Uncharacterized protein</fullName>
    </submittedName>
</protein>
<organism evidence="2 3">
    <name type="scientific">Defluviimonas salinarum</name>
    <dbReference type="NCBI Taxonomy" id="2992147"/>
    <lineage>
        <taxon>Bacteria</taxon>
        <taxon>Pseudomonadati</taxon>
        <taxon>Pseudomonadota</taxon>
        <taxon>Alphaproteobacteria</taxon>
        <taxon>Rhodobacterales</taxon>
        <taxon>Paracoccaceae</taxon>
        <taxon>Albidovulum</taxon>
    </lineage>
</organism>
<feature type="region of interest" description="Disordered" evidence="1">
    <location>
        <begin position="215"/>
        <end position="263"/>
    </location>
</feature>
<accession>A0ABT3J754</accession>
<feature type="compositionally biased region" description="Basic and acidic residues" evidence="1">
    <location>
        <begin position="251"/>
        <end position="263"/>
    </location>
</feature>
<proteinExistence type="predicted"/>
<gene>
    <name evidence="2" type="ORF">OM960_18485</name>
</gene>